<organism evidence="1 2">
    <name type="scientific">Ovis ammon polii x Ovis aries</name>
    <dbReference type="NCBI Taxonomy" id="2918886"/>
    <lineage>
        <taxon>Eukaryota</taxon>
        <taxon>Metazoa</taxon>
        <taxon>Chordata</taxon>
        <taxon>Craniata</taxon>
        <taxon>Vertebrata</taxon>
        <taxon>Euteleostomi</taxon>
        <taxon>Mammalia</taxon>
        <taxon>Eutheria</taxon>
        <taxon>Laurasiatheria</taxon>
        <taxon>Artiodactyla</taxon>
        <taxon>Ruminantia</taxon>
        <taxon>Pecora</taxon>
        <taxon>Bovidae</taxon>
        <taxon>Caprinae</taxon>
        <taxon>Ovis</taxon>
    </lineage>
</organism>
<proteinExistence type="predicted"/>
<evidence type="ECO:0000313" key="1">
    <source>
        <dbReference type="EMBL" id="KAI4572756.1"/>
    </source>
</evidence>
<name>A0ACB9UKY4_9CETA</name>
<gene>
    <name evidence="1" type="ORF">MJG53_012594</name>
</gene>
<comment type="caution">
    <text evidence="1">The sequence shown here is derived from an EMBL/GenBank/DDBJ whole genome shotgun (WGS) entry which is preliminary data.</text>
</comment>
<protein>
    <submittedName>
        <fullName evidence="1">Uncharacterized protein</fullName>
    </submittedName>
</protein>
<dbReference type="EMBL" id="CM043040">
    <property type="protein sequence ID" value="KAI4572756.1"/>
    <property type="molecule type" value="Genomic_DNA"/>
</dbReference>
<keyword evidence="2" id="KW-1185">Reference proteome</keyword>
<dbReference type="Proteomes" id="UP001057279">
    <property type="component" value="Linkage Group LG15"/>
</dbReference>
<evidence type="ECO:0000313" key="2">
    <source>
        <dbReference type="Proteomes" id="UP001057279"/>
    </source>
</evidence>
<accession>A0ACB9UKY4</accession>
<reference evidence="1" key="1">
    <citation type="submission" date="2022-03" db="EMBL/GenBank/DDBJ databases">
        <title>Genomic analyses of argali, domestic sheep and their hybrids provide insights into chromosomal evolution, heterosis and genetic basis of agronomic traits.</title>
        <authorList>
            <person name="Li M."/>
        </authorList>
    </citation>
    <scope>NUCLEOTIDE SEQUENCE</scope>
    <source>
        <strain evidence="1">F1 hybrid</strain>
    </source>
</reference>
<sequence length="198" mass="22377">MASSLRRRLLRRRQQLRRVPARSPPPFSPPPARSPRRYRETEHGSLRHVSDADTVRCHFPSHRPHSCFFGSLRHSPVYTVCFDLLLDQGHHSSPHLCRNTENAAHTGAKSLALEKLSSKLGGKDIYEVIVSHGSRNMIKDLNEGLNKNGFMRVGEKCVSRAPADSPCLHLNVNMDVGATDVWPVPRIFTERRAVTLEF</sequence>